<dbReference type="EMBL" id="BANU01000033">
    <property type="protein sequence ID" value="GAC62353.1"/>
    <property type="molecule type" value="Genomic_DNA"/>
</dbReference>
<evidence type="ECO:0000256" key="2">
    <source>
        <dbReference type="ARBA" id="ARBA00022487"/>
    </source>
</evidence>
<feature type="compositionally biased region" description="Low complexity" evidence="5">
    <location>
        <begin position="530"/>
        <end position="547"/>
    </location>
</feature>
<feature type="region of interest" description="Disordered" evidence="5">
    <location>
        <begin position="209"/>
        <end position="228"/>
    </location>
</feature>
<feature type="signal peptide" evidence="6">
    <location>
        <begin position="1"/>
        <end position="28"/>
    </location>
</feature>
<dbReference type="SUPFAM" id="SSF53474">
    <property type="entry name" value="alpha/beta-Hydrolases"/>
    <property type="match status" value="1"/>
</dbReference>
<keyword evidence="4" id="KW-1015">Disulfide bond</keyword>
<dbReference type="InterPro" id="IPR000675">
    <property type="entry name" value="Cutinase/axe"/>
</dbReference>
<dbReference type="Gene3D" id="3.40.50.1820">
    <property type="entry name" value="alpha/beta hydrolase"/>
    <property type="match status" value="1"/>
</dbReference>
<dbReference type="PANTHER" id="PTHR33630:SF9">
    <property type="entry name" value="CUTINASE 4"/>
    <property type="match status" value="1"/>
</dbReference>
<sequence>MKAKSFRWRSRFVAALVVPAVVSPVAVAASPIAHAEASSDCPSLFVLAIQGTGESSEDASPTTDSGMLAQVMRPLLSMAGSMVQRAYVPYPAGFGGAVPGAKVPFEVSAQKAVDRATAMTKQIAGRCPDTAFAYTGYSQGAYAASILLKDIGFGRGPIPAEKVAGASLFGDPTRPAGSGLFPGKDGATTPDPAPGTDGAAVEALAPREVPTATGGGIGPTKESTTTFGDLDGRVASSCEGGDLACDAPSDAPITHIVANIAGSSTLDQSDPVQSLSSIAEALAATTVKSAIPVINEDFTGETLEDLSYQPQVSVSKRIETASDPRTAMPTVEDGIKALMKVGTIGLNAVVSVAKEVLQPQTLVELGTVGLANPVAALGVLGSKTLAATVKLVPPTTVSRWTQEAFTAVKENVSDNSELLDVANLTRYWQAAQQHGSYAQPTVTGGISAAAWTAAWFASLAADLAGKHDFRPTDENGVPTADPDVKNFPVPTLPSSTTAVSSISSSTPAAPSEEVPPWATGTVTISDTPVSSSATSSAPSSSTSSTPAAPTPSQ</sequence>
<keyword evidence="3" id="KW-0378">Hydrolase</keyword>
<evidence type="ECO:0008006" key="9">
    <source>
        <dbReference type="Google" id="ProtNLM"/>
    </source>
</evidence>
<accession>L7LQI4</accession>
<evidence type="ECO:0000256" key="4">
    <source>
        <dbReference type="ARBA" id="ARBA00023157"/>
    </source>
</evidence>
<evidence type="ECO:0000256" key="1">
    <source>
        <dbReference type="ARBA" id="ARBA00007534"/>
    </source>
</evidence>
<dbReference type="AlphaFoldDB" id="L7LQI4"/>
<feature type="chain" id="PRO_5003980073" description="Cutinase" evidence="6">
    <location>
        <begin position="29"/>
        <end position="553"/>
    </location>
</feature>
<dbReference type="SMART" id="SM01110">
    <property type="entry name" value="Cutinase"/>
    <property type="match status" value="1"/>
</dbReference>
<reference evidence="7 8" key="1">
    <citation type="submission" date="2012-12" db="EMBL/GenBank/DDBJ databases">
        <title>Whole genome shotgun sequence of Gordonia sihwensis NBRC 108236.</title>
        <authorList>
            <person name="Yoshida I."/>
            <person name="Hosoyama A."/>
            <person name="Tsuchikane K."/>
            <person name="Ando Y."/>
            <person name="Baba S."/>
            <person name="Ohji S."/>
            <person name="Hamada M."/>
            <person name="Tamura T."/>
            <person name="Yamazoe A."/>
            <person name="Yamazaki S."/>
            <person name="Fujita N."/>
        </authorList>
    </citation>
    <scope>NUCLEOTIDE SEQUENCE [LARGE SCALE GENOMIC DNA]</scope>
    <source>
        <strain evidence="7 8">NBRC 108236</strain>
    </source>
</reference>
<dbReference type="eggNOG" id="ENOG5033TQ4">
    <property type="taxonomic scope" value="Bacteria"/>
</dbReference>
<keyword evidence="2" id="KW-0719">Serine esterase</keyword>
<comment type="similarity">
    <text evidence="1">Belongs to the cutinase family.</text>
</comment>
<dbReference type="Pfam" id="PF01083">
    <property type="entry name" value="Cutinase"/>
    <property type="match status" value="1"/>
</dbReference>
<keyword evidence="6" id="KW-0732">Signal</keyword>
<evidence type="ECO:0000256" key="3">
    <source>
        <dbReference type="ARBA" id="ARBA00022801"/>
    </source>
</evidence>
<feature type="compositionally biased region" description="Low complexity" evidence="5">
    <location>
        <begin position="493"/>
        <end position="516"/>
    </location>
</feature>
<gene>
    <name evidence="7" type="ORF">GSI01S_33_00390</name>
</gene>
<evidence type="ECO:0000256" key="6">
    <source>
        <dbReference type="SAM" id="SignalP"/>
    </source>
</evidence>
<evidence type="ECO:0000313" key="8">
    <source>
        <dbReference type="Proteomes" id="UP000035083"/>
    </source>
</evidence>
<comment type="caution">
    <text evidence="7">The sequence shown here is derived from an EMBL/GenBank/DDBJ whole genome shotgun (WGS) entry which is preliminary data.</text>
</comment>
<organism evidence="7 8">
    <name type="scientific">Gordonia sihwensis NBRC 108236</name>
    <dbReference type="NCBI Taxonomy" id="1223544"/>
    <lineage>
        <taxon>Bacteria</taxon>
        <taxon>Bacillati</taxon>
        <taxon>Actinomycetota</taxon>
        <taxon>Actinomycetes</taxon>
        <taxon>Mycobacteriales</taxon>
        <taxon>Gordoniaceae</taxon>
        <taxon>Gordonia</taxon>
    </lineage>
</organism>
<protein>
    <recommendedName>
        <fullName evidence="9">Cutinase</fullName>
    </recommendedName>
</protein>
<feature type="region of interest" description="Disordered" evidence="5">
    <location>
        <begin position="493"/>
        <end position="553"/>
    </location>
</feature>
<evidence type="ECO:0000313" key="7">
    <source>
        <dbReference type="EMBL" id="GAC62353.1"/>
    </source>
</evidence>
<feature type="region of interest" description="Disordered" evidence="5">
    <location>
        <begin position="174"/>
        <end position="197"/>
    </location>
</feature>
<proteinExistence type="inferred from homology"/>
<dbReference type="InterPro" id="IPR029058">
    <property type="entry name" value="AB_hydrolase_fold"/>
</dbReference>
<name>L7LQI4_9ACTN</name>
<evidence type="ECO:0000256" key="5">
    <source>
        <dbReference type="SAM" id="MobiDB-lite"/>
    </source>
</evidence>
<dbReference type="GO" id="GO:0052689">
    <property type="term" value="F:carboxylic ester hydrolase activity"/>
    <property type="evidence" value="ECO:0007669"/>
    <property type="project" value="UniProtKB-KW"/>
</dbReference>
<keyword evidence="8" id="KW-1185">Reference proteome</keyword>
<dbReference type="PANTHER" id="PTHR33630">
    <property type="entry name" value="CUTINASE RV1984C-RELATED-RELATED"/>
    <property type="match status" value="1"/>
</dbReference>
<feature type="compositionally biased region" description="Polar residues" evidence="5">
    <location>
        <begin position="520"/>
        <end position="529"/>
    </location>
</feature>
<dbReference type="Proteomes" id="UP000035083">
    <property type="component" value="Unassembled WGS sequence"/>
</dbReference>